<dbReference type="PANTHER" id="PTHR40053">
    <property type="entry name" value="SPORULATION-CONTROL PROTEIN SPO0M"/>
    <property type="match status" value="1"/>
</dbReference>
<dbReference type="OrthoDB" id="3431481at2"/>
<proteinExistence type="predicted"/>
<dbReference type="Pfam" id="PF07070">
    <property type="entry name" value="Spo0M"/>
    <property type="match status" value="1"/>
</dbReference>
<keyword evidence="2" id="KW-1185">Reference proteome</keyword>
<dbReference type="InterPro" id="IPR009776">
    <property type="entry name" value="Spore_0_M"/>
</dbReference>
<accession>A0A2T0RTQ4</accession>
<gene>
    <name evidence="1" type="ORF">CLV70_11327</name>
</gene>
<comment type="caution">
    <text evidence="1">The sequence shown here is derived from an EMBL/GenBank/DDBJ whole genome shotgun (WGS) entry which is preliminary data.</text>
</comment>
<organism evidence="1 2">
    <name type="scientific">Pseudosporangium ferrugineum</name>
    <dbReference type="NCBI Taxonomy" id="439699"/>
    <lineage>
        <taxon>Bacteria</taxon>
        <taxon>Bacillati</taxon>
        <taxon>Actinomycetota</taxon>
        <taxon>Actinomycetes</taxon>
        <taxon>Micromonosporales</taxon>
        <taxon>Micromonosporaceae</taxon>
        <taxon>Pseudosporangium</taxon>
    </lineage>
</organism>
<dbReference type="RefSeq" id="WP_106129094.1">
    <property type="nucleotide sequence ID" value="NZ_PVZG01000013.1"/>
</dbReference>
<evidence type="ECO:0000313" key="2">
    <source>
        <dbReference type="Proteomes" id="UP000239209"/>
    </source>
</evidence>
<reference evidence="1 2" key="1">
    <citation type="submission" date="2018-03" db="EMBL/GenBank/DDBJ databases">
        <title>Genomic Encyclopedia of Archaeal and Bacterial Type Strains, Phase II (KMG-II): from individual species to whole genera.</title>
        <authorList>
            <person name="Goeker M."/>
        </authorList>
    </citation>
    <scope>NUCLEOTIDE SEQUENCE [LARGE SCALE GENOMIC DNA]</scope>
    <source>
        <strain evidence="1 2">DSM 45348</strain>
    </source>
</reference>
<name>A0A2T0RTQ4_9ACTN</name>
<dbReference type="Proteomes" id="UP000239209">
    <property type="component" value="Unassembled WGS sequence"/>
</dbReference>
<dbReference type="AlphaFoldDB" id="A0A2T0RTQ4"/>
<evidence type="ECO:0000313" key="1">
    <source>
        <dbReference type="EMBL" id="PRY24589.1"/>
    </source>
</evidence>
<dbReference type="PANTHER" id="PTHR40053:SF1">
    <property type="entry name" value="SPORULATION-CONTROL PROTEIN SPO0M"/>
    <property type="match status" value="1"/>
</dbReference>
<dbReference type="EMBL" id="PVZG01000013">
    <property type="protein sequence ID" value="PRY24589.1"/>
    <property type="molecule type" value="Genomic_DNA"/>
</dbReference>
<sequence>MVFEKVLRAFGVGGPVVDTALATPEAYPGGELLGAVRLTGGDYDVEVETLAVGLVTRVEAEDGDALVEFHRAWVAAGFTLAAGERQDIPFAITLPWETPLTFAYGKKLAGMSLGLRTELTVEQGVDTDDADALTVHPLPAQEVVLDALTRLGFHFRHADVERGAIFGVRQDLPFYQEIEFDPPPEWKQAMDDLELTFLADPEGVEVILELEKHGGLLHRAEDRYARLRVNHLEAASKDWAAEVLRAVREAMPAGAGEFPGPGGGMHAQ</sequence>
<protein>
    <submittedName>
        <fullName evidence="1">Sporulation-control protein</fullName>
    </submittedName>
</protein>